<accession>A0A1T5P997</accession>
<dbReference type="Proteomes" id="UP000190166">
    <property type="component" value="Unassembled WGS sequence"/>
</dbReference>
<dbReference type="AlphaFoldDB" id="A0A1T5P997"/>
<keyword evidence="3" id="KW-1185">Reference proteome</keyword>
<dbReference type="InterPro" id="IPR037053">
    <property type="entry name" value="Phage_tail_collar_dom_sf"/>
</dbReference>
<proteinExistence type="predicted"/>
<sequence length="188" mass="19795">MANNSTPYLSEIFLVAFNFAPQGYALCNGQLLPINQNQALFSLLGTTYGGNGQTNFALPNLRGRVPMHQGGEYMQGSVTGSVTTKITTANLPLHEHNITAVLQMPVGGTANTDSSANAYPAVASGAKYSNNADEQMATVQGQDLVTDSGNGAFATEANPSPNNPVNNMMPYLTMNYIIALTGIFPSTL</sequence>
<gene>
    <name evidence="2" type="ORF">SAMN05660461_5208</name>
</gene>
<evidence type="ECO:0000259" key="1">
    <source>
        <dbReference type="Pfam" id="PF07484"/>
    </source>
</evidence>
<dbReference type="EMBL" id="FUZZ01000004">
    <property type="protein sequence ID" value="SKD09324.1"/>
    <property type="molecule type" value="Genomic_DNA"/>
</dbReference>
<evidence type="ECO:0000313" key="3">
    <source>
        <dbReference type="Proteomes" id="UP000190166"/>
    </source>
</evidence>
<dbReference type="RefSeq" id="WP_079472465.1">
    <property type="nucleotide sequence ID" value="NZ_FUZZ01000004.1"/>
</dbReference>
<name>A0A1T5P997_9BACT</name>
<feature type="domain" description="Phage tail collar" evidence="1">
    <location>
        <begin position="11"/>
        <end position="66"/>
    </location>
</feature>
<dbReference type="STRING" id="393003.SAMN05660461_5208"/>
<protein>
    <submittedName>
        <fullName evidence="2">Microcystin-dependent protein</fullName>
    </submittedName>
</protein>
<dbReference type="Gene3D" id="3.90.1340.10">
    <property type="entry name" value="Phage tail collar domain"/>
    <property type="match status" value="1"/>
</dbReference>
<evidence type="ECO:0000313" key="2">
    <source>
        <dbReference type="EMBL" id="SKD09324.1"/>
    </source>
</evidence>
<dbReference type="Pfam" id="PF07484">
    <property type="entry name" value="Collar"/>
    <property type="match status" value="1"/>
</dbReference>
<organism evidence="2 3">
    <name type="scientific">Chitinophaga ginsengisegetis</name>
    <dbReference type="NCBI Taxonomy" id="393003"/>
    <lineage>
        <taxon>Bacteria</taxon>
        <taxon>Pseudomonadati</taxon>
        <taxon>Bacteroidota</taxon>
        <taxon>Chitinophagia</taxon>
        <taxon>Chitinophagales</taxon>
        <taxon>Chitinophagaceae</taxon>
        <taxon>Chitinophaga</taxon>
    </lineage>
</organism>
<dbReference type="InterPro" id="IPR011083">
    <property type="entry name" value="Phage_tail_collar_dom"/>
</dbReference>
<dbReference type="SUPFAM" id="SSF88874">
    <property type="entry name" value="Receptor-binding domain of short tail fibre protein gp12"/>
    <property type="match status" value="1"/>
</dbReference>
<reference evidence="2 3" key="1">
    <citation type="submission" date="2017-02" db="EMBL/GenBank/DDBJ databases">
        <authorList>
            <person name="Peterson S.W."/>
        </authorList>
    </citation>
    <scope>NUCLEOTIDE SEQUENCE [LARGE SCALE GENOMIC DNA]</scope>
    <source>
        <strain evidence="2 3">DSM 18108</strain>
    </source>
</reference>